<proteinExistence type="predicted"/>
<name>A0ABN6LD45_9BACT</name>
<protein>
    <recommendedName>
        <fullName evidence="1">Serine aminopeptidase S33 domain-containing protein</fullName>
    </recommendedName>
</protein>
<keyword evidence="3" id="KW-1185">Reference proteome</keyword>
<dbReference type="Pfam" id="PF12146">
    <property type="entry name" value="Hydrolase_4"/>
    <property type="match status" value="1"/>
</dbReference>
<dbReference type="Gene3D" id="3.40.50.1820">
    <property type="entry name" value="alpha/beta hydrolase"/>
    <property type="match status" value="1"/>
</dbReference>
<evidence type="ECO:0000313" key="2">
    <source>
        <dbReference type="EMBL" id="BDD00967.1"/>
    </source>
</evidence>
<keyword evidence="2" id="KW-0614">Plasmid</keyword>
<sequence>MRTALKIFASATLFLLLSTLGVGVYFYQTNPRIRAMVENDESVLYYFPSKAMQPMDDLPHKTTCLTVDDSLKIYTYQFEPSTPKKANIFFIHGAGGNVSTAQYLIRPLIENGFGVYVVDWRGYGKSNGKPSYRGVMKDTEAGFAHFIGSVKPEQLKTIVYGCSLGGQLAVKITKDHQQEVDALVLDGAVESAQRLAMAYAPVSILKAQIEKSPEKFNQEYVAVRDIAMIKAIPKLIIHSKNDQQVPLSHGENLFNAAYEPKNLWVTETAHIQTLKVLTPEAIDRIEALIKE</sequence>
<organism evidence="2 3">
    <name type="scientific">Persicobacter psychrovividus</name>
    <dbReference type="NCBI Taxonomy" id="387638"/>
    <lineage>
        <taxon>Bacteria</taxon>
        <taxon>Pseudomonadati</taxon>
        <taxon>Bacteroidota</taxon>
        <taxon>Cytophagia</taxon>
        <taxon>Cytophagales</taxon>
        <taxon>Persicobacteraceae</taxon>
        <taxon>Persicobacter</taxon>
    </lineage>
</organism>
<geneLocation type="plasmid" evidence="2 3">
    <name>pPP1</name>
</geneLocation>
<dbReference type="RefSeq" id="WP_338398183.1">
    <property type="nucleotide sequence ID" value="NZ_AP025293.1"/>
</dbReference>
<feature type="domain" description="Serine aminopeptidase S33" evidence="1">
    <location>
        <begin position="83"/>
        <end position="189"/>
    </location>
</feature>
<dbReference type="Proteomes" id="UP001354989">
    <property type="component" value="Plasmid pPP1"/>
</dbReference>
<accession>A0ABN6LD45</accession>
<reference evidence="2 3" key="1">
    <citation type="submission" date="2021-12" db="EMBL/GenBank/DDBJ databases">
        <title>Genome sequencing of bacteria with rrn-lacking chromosome and rrn-plasmid.</title>
        <authorList>
            <person name="Anda M."/>
            <person name="Iwasaki W."/>
        </authorList>
    </citation>
    <scope>NUCLEOTIDE SEQUENCE [LARGE SCALE GENOMIC DNA]</scope>
    <source>
        <strain evidence="2 3">NBRC 101262</strain>
        <plasmid evidence="2 3">pPP1</plasmid>
    </source>
</reference>
<dbReference type="SUPFAM" id="SSF53474">
    <property type="entry name" value="alpha/beta-Hydrolases"/>
    <property type="match status" value="1"/>
</dbReference>
<dbReference type="PANTHER" id="PTHR12277">
    <property type="entry name" value="ALPHA/BETA HYDROLASE DOMAIN-CONTAINING PROTEIN"/>
    <property type="match status" value="1"/>
</dbReference>
<evidence type="ECO:0000313" key="3">
    <source>
        <dbReference type="Proteomes" id="UP001354989"/>
    </source>
</evidence>
<gene>
    <name evidence="2" type="ORF">PEPS_32470</name>
</gene>
<dbReference type="PANTHER" id="PTHR12277:SF81">
    <property type="entry name" value="PROTEIN ABHD13"/>
    <property type="match status" value="1"/>
</dbReference>
<dbReference type="InterPro" id="IPR022742">
    <property type="entry name" value="Hydrolase_4"/>
</dbReference>
<evidence type="ECO:0000259" key="1">
    <source>
        <dbReference type="Pfam" id="PF12146"/>
    </source>
</evidence>
<dbReference type="EMBL" id="AP025293">
    <property type="protein sequence ID" value="BDD00967.1"/>
    <property type="molecule type" value="Genomic_DNA"/>
</dbReference>
<dbReference type="InterPro" id="IPR029058">
    <property type="entry name" value="AB_hydrolase_fold"/>
</dbReference>